<evidence type="ECO:0000256" key="3">
    <source>
        <dbReference type="ARBA" id="ARBA00022853"/>
    </source>
</evidence>
<keyword evidence="9" id="KW-1185">Reference proteome</keyword>
<dbReference type="InterPro" id="IPR036322">
    <property type="entry name" value="WD40_repeat_dom_sf"/>
</dbReference>
<accession>A0A9P6WH83</accession>
<keyword evidence="1" id="KW-0853">WD repeat</keyword>
<proteinExistence type="inferred from homology"/>
<evidence type="ECO:0000256" key="2">
    <source>
        <dbReference type="ARBA" id="ARBA00022737"/>
    </source>
</evidence>
<dbReference type="SMART" id="SM00320">
    <property type="entry name" value="WD40"/>
    <property type="match status" value="5"/>
</dbReference>
<dbReference type="OrthoDB" id="7668193at2759"/>
<feature type="region of interest" description="Disordered" evidence="7">
    <location>
        <begin position="240"/>
        <end position="259"/>
    </location>
</feature>
<comment type="similarity">
    <text evidence="5">Belongs to the WD repeat ASA1 family.</text>
</comment>
<evidence type="ECO:0000256" key="4">
    <source>
        <dbReference type="ARBA" id="ARBA00037338"/>
    </source>
</evidence>
<evidence type="ECO:0000313" key="9">
    <source>
        <dbReference type="Proteomes" id="UP000697127"/>
    </source>
</evidence>
<evidence type="ECO:0000256" key="7">
    <source>
        <dbReference type="SAM" id="MobiDB-lite"/>
    </source>
</evidence>
<name>A0A9P6WH83_9ASCO</name>
<protein>
    <recommendedName>
        <fullName evidence="6">ASTRA-associated protein 1</fullName>
    </recommendedName>
</protein>
<feature type="compositionally biased region" description="Acidic residues" evidence="7">
    <location>
        <begin position="243"/>
        <end position="258"/>
    </location>
</feature>
<dbReference type="Gene3D" id="2.130.10.10">
    <property type="entry name" value="YVTN repeat-like/Quinoprotein amine dehydrogenase"/>
    <property type="match status" value="2"/>
</dbReference>
<dbReference type="Proteomes" id="UP000697127">
    <property type="component" value="Unassembled WGS sequence"/>
</dbReference>
<sequence length="493" mass="57062">MIEKSLVTTLRLHSSPITCLEPFYLPSTISYNLQQNDDDDDDNGDDKKRSEHLLFNPSLITADESGLIIWWNLSTRRPLGIWKPHNESILSVQQLGINWDTDGKHNFNLSRLSNSYGQLLTHSKDGTIKIWNLINFINKENFNEGYTYSCLLKKKLINTNEDNYLSPPLLFEMPVNTLNFSNVQANSIFQLVTPATTDSEGWDLYKIDLTQSEEYLKLKRLLQNQKVGLEKSSLKIQEVNNNFDDDDDDDDNDNDDVNTTDFTKRGRTGVIMKFAWIDSNRFIVGYENGHIIGFHIYQEDSKYHVKQFLIEKSLDGNPITSIVIDKVNDKILCSSTGSKICVIELSNQEHKSKIFETKRKGIHDISCDPYSNSIGIITWDGYTRIYEYDDENIFKFNFKMRRQLPAISNSKEVIDNQNAEISQVNNLQTQRSSVLKFTEKQLDPRLNKDTTVNILYNNGRSKNIVRRNREEIYGERWLFVGYQDGKVSMYSIS</sequence>
<evidence type="ECO:0000256" key="1">
    <source>
        <dbReference type="ARBA" id="ARBA00022574"/>
    </source>
</evidence>
<dbReference type="InterPro" id="IPR001680">
    <property type="entry name" value="WD40_rpt"/>
</dbReference>
<dbReference type="GO" id="GO:0006325">
    <property type="term" value="P:chromatin organization"/>
    <property type="evidence" value="ECO:0007669"/>
    <property type="project" value="UniProtKB-KW"/>
</dbReference>
<dbReference type="PANTHER" id="PTHR19854">
    <property type="entry name" value="TRANSDUCIN BETA-LIKE 3"/>
    <property type="match status" value="1"/>
</dbReference>
<organism evidence="8 9">
    <name type="scientific">Pichia californica</name>
    <dbReference type="NCBI Taxonomy" id="460514"/>
    <lineage>
        <taxon>Eukaryota</taxon>
        <taxon>Fungi</taxon>
        <taxon>Dikarya</taxon>
        <taxon>Ascomycota</taxon>
        <taxon>Saccharomycotina</taxon>
        <taxon>Pichiomycetes</taxon>
        <taxon>Pichiales</taxon>
        <taxon>Pichiaceae</taxon>
        <taxon>Pichia</taxon>
    </lineage>
</organism>
<evidence type="ECO:0000313" key="8">
    <source>
        <dbReference type="EMBL" id="KAG0687144.1"/>
    </source>
</evidence>
<dbReference type="AlphaFoldDB" id="A0A9P6WH83"/>
<gene>
    <name evidence="8" type="primary">ASA1</name>
    <name evidence="8" type="ORF">C6P40_002806</name>
</gene>
<evidence type="ECO:0000256" key="5">
    <source>
        <dbReference type="ARBA" id="ARBA00037931"/>
    </source>
</evidence>
<dbReference type="PANTHER" id="PTHR19854:SF1">
    <property type="entry name" value="GUANINE NUCLEOTIDE-BINDING PROTEIN SUBUNIT BETA-LIKE PROTEIN 1"/>
    <property type="match status" value="1"/>
</dbReference>
<keyword evidence="3" id="KW-0156">Chromatin regulator</keyword>
<dbReference type="InterPro" id="IPR015943">
    <property type="entry name" value="WD40/YVTN_repeat-like_dom_sf"/>
</dbReference>
<evidence type="ECO:0000256" key="6">
    <source>
        <dbReference type="ARBA" id="ARBA00040563"/>
    </source>
</evidence>
<comment type="caution">
    <text evidence="8">The sequence shown here is derived from an EMBL/GenBank/DDBJ whole genome shotgun (WGS) entry which is preliminary data.</text>
</comment>
<dbReference type="SUPFAM" id="SSF50978">
    <property type="entry name" value="WD40 repeat-like"/>
    <property type="match status" value="1"/>
</dbReference>
<comment type="function">
    <text evidence="4">Component of the ASTRA complex involved in chromatin remodeling.</text>
</comment>
<dbReference type="EMBL" id="PUHW01000308">
    <property type="protein sequence ID" value="KAG0687144.1"/>
    <property type="molecule type" value="Genomic_DNA"/>
</dbReference>
<reference evidence="8" key="1">
    <citation type="submission" date="2020-11" db="EMBL/GenBank/DDBJ databases">
        <title>Kefir isolates.</title>
        <authorList>
            <person name="Marcisauskas S."/>
            <person name="Kim Y."/>
            <person name="Blasche S."/>
        </authorList>
    </citation>
    <scope>NUCLEOTIDE SEQUENCE</scope>
    <source>
        <strain evidence="8">Olga-1</strain>
    </source>
</reference>
<keyword evidence="2" id="KW-0677">Repeat</keyword>